<name>A0A8H5ERS5_9AGAR</name>
<dbReference type="PROSITE" id="PS51184">
    <property type="entry name" value="JMJC"/>
    <property type="match status" value="1"/>
</dbReference>
<keyword evidence="4" id="KW-1185">Reference proteome</keyword>
<feature type="compositionally biased region" description="Low complexity" evidence="1">
    <location>
        <begin position="575"/>
        <end position="598"/>
    </location>
</feature>
<dbReference type="InterPro" id="IPR003347">
    <property type="entry name" value="JmjC_dom"/>
</dbReference>
<reference evidence="3 4" key="1">
    <citation type="journal article" date="2020" name="ISME J.">
        <title>Uncovering the hidden diversity of litter-decomposition mechanisms in mushroom-forming fungi.</title>
        <authorList>
            <person name="Floudas D."/>
            <person name="Bentzer J."/>
            <person name="Ahren D."/>
            <person name="Johansson T."/>
            <person name="Persson P."/>
            <person name="Tunlid A."/>
        </authorList>
    </citation>
    <scope>NUCLEOTIDE SEQUENCE [LARGE SCALE GENOMIC DNA]</scope>
    <source>
        <strain evidence="3 4">CBS 175.51</strain>
    </source>
</reference>
<feature type="compositionally biased region" description="Basic and acidic residues" evidence="1">
    <location>
        <begin position="369"/>
        <end position="383"/>
    </location>
</feature>
<comment type="caution">
    <text evidence="3">The sequence shown here is derived from an EMBL/GenBank/DDBJ whole genome shotgun (WGS) entry which is preliminary data.</text>
</comment>
<sequence length="1311" mass="144614">MSTPNRRWLTHFRISSSITQYAGPLIKLVEDQGSWVQCLATRVDVTERAMFQAASIDYHLLATCIETLTGIDPAPSVVPRPRTEPRNREWDLLSLLVACYRMFDDHLREPDSPLAQIDVSPIPISIEVGNLLPADWHLKDWTSVLLSVEEELQRESRDVRDDPDERNPDLVKLVKRKLRSSAKARVVVATSNMYTAALYLRCLCDPTKKGEMLSLSSGVEVLVSCAEGSSGEFSQDELVQLKKLTKDGTWRGIRQCFEVAMVWSPVQLLTQRNIPIEKCKRKQLIETNLFERKSKPAGLHAEEKSLTRGLASIAFENANFKQVVRGAAAMLLEMKSSGLDLGEPWFAHPVEGGATSKRGRETVDEDDERQSKRGRFEDREEVARSSQQGVGPRSPAAGGAPAETSDQATEPGSFPDKLNAPNLRPQLELNTDPQSLKSRPASPGASPPFTPSNTGADQNRSSMSPTTTGAQFSPTATVAATPAPSGHGRKDGQDGASNDLAPLYPTVTPNTSAERDRSSATPATKGTQFSPTTTVGPTPAATSHGKEDEQAADANNLASSSGSAFASPFWDVLRPLSQSSGASTPSSLTSLSHRSWSPLSWSPQKPEATPSREPSPEIIQLDEQVPEPRNTGKTSAMPSREGSPETKQPEQQIPEKEKRKQNKGKGKDYPRNKKKEPKPLRLPTAAMKAQPPVVSFEQIVESLLERGFNLERPEPKAVPFESSRGEGPPRSEGGPGVSLFDAYGGEYTWAPRGHTDLENRLFYSFYNRAQQDYDENGLPPHVSKPERSTFKRLTQKEFDEYDPIELQELHRKYDLIVCGPAESREFSKTELGKIAPLDKEFVLHDYSKGWGAERHTVGTLADVYNEHNLGMNGKIVNVLDIPQLGPLSLGPLFGDLDAYYCMQGKLPFISKVDYPLTDMRWALVATGGASHAAHIDAGGASTFVKNVLGFKYWMVAVPLEGQDRLQTFNNLSLYHGWDPAKPRKNMRVEGMVIRPGETLYMRSLTTHVVFTPDSSICVGGHYFCPSTFTDTVAGYITAFHMDAWVTNTSHVAMWKALAFQVITYHHRLVQRQIPHTDAKTLGIDLSDWNIFHGFILLHVLICLIFPLDPRSYNKPVDAPRTEDEEIVMTYARGVVLYTMEKLDFKITPKGTYKGHASPKRYFNAVLIDQVVLLMNAHAVLSTSKRASGPRKNGTNTFVDLLRDALSHDEMLWPRVVEKNLAQGETIDPSSLPAVPLSQGGIVHSASPQPTRKKLPVMTTQKRLPPGTFRRKESGTGVALADPEVYLALGKTLFTSDPLIPEGGRPSSSPEA</sequence>
<dbReference type="EMBL" id="JAACJK010000232">
    <property type="protein sequence ID" value="KAF5309733.1"/>
    <property type="molecule type" value="Genomic_DNA"/>
</dbReference>
<feature type="region of interest" description="Disordered" evidence="1">
    <location>
        <begin position="348"/>
        <end position="689"/>
    </location>
</feature>
<dbReference type="SUPFAM" id="SSF51197">
    <property type="entry name" value="Clavaminate synthase-like"/>
    <property type="match status" value="1"/>
</dbReference>
<feature type="domain" description="JmjC" evidence="2">
    <location>
        <begin position="879"/>
        <end position="1039"/>
    </location>
</feature>
<feature type="region of interest" description="Disordered" evidence="1">
    <location>
        <begin position="714"/>
        <end position="735"/>
    </location>
</feature>
<feature type="compositionally biased region" description="Basic and acidic residues" evidence="1">
    <location>
        <begin position="642"/>
        <end position="658"/>
    </location>
</feature>
<organism evidence="3 4">
    <name type="scientific">Ephemerocybe angulata</name>
    <dbReference type="NCBI Taxonomy" id="980116"/>
    <lineage>
        <taxon>Eukaryota</taxon>
        <taxon>Fungi</taxon>
        <taxon>Dikarya</taxon>
        <taxon>Basidiomycota</taxon>
        <taxon>Agaricomycotina</taxon>
        <taxon>Agaricomycetes</taxon>
        <taxon>Agaricomycetidae</taxon>
        <taxon>Agaricales</taxon>
        <taxon>Agaricineae</taxon>
        <taxon>Psathyrellaceae</taxon>
        <taxon>Ephemerocybe</taxon>
    </lineage>
</organism>
<feature type="compositionally biased region" description="Low complexity" evidence="1">
    <location>
        <begin position="531"/>
        <end position="542"/>
    </location>
</feature>
<feature type="compositionally biased region" description="Polar residues" evidence="1">
    <location>
        <begin position="428"/>
        <end position="437"/>
    </location>
</feature>
<dbReference type="OrthoDB" id="3270451at2759"/>
<gene>
    <name evidence="3" type="ORF">D9611_014452</name>
</gene>
<proteinExistence type="predicted"/>
<evidence type="ECO:0000259" key="2">
    <source>
        <dbReference type="PROSITE" id="PS51184"/>
    </source>
</evidence>
<feature type="compositionally biased region" description="Polar residues" evidence="1">
    <location>
        <begin position="451"/>
        <end position="473"/>
    </location>
</feature>
<accession>A0A8H5ERS5</accession>
<feature type="compositionally biased region" description="Low complexity" evidence="1">
    <location>
        <begin position="389"/>
        <end position="402"/>
    </location>
</feature>
<evidence type="ECO:0000313" key="4">
    <source>
        <dbReference type="Proteomes" id="UP000541558"/>
    </source>
</evidence>
<evidence type="ECO:0000313" key="3">
    <source>
        <dbReference type="EMBL" id="KAF5309733.1"/>
    </source>
</evidence>
<feature type="compositionally biased region" description="Polar residues" evidence="1">
    <location>
        <begin position="519"/>
        <end position="530"/>
    </location>
</feature>
<feature type="compositionally biased region" description="Low complexity" evidence="1">
    <location>
        <begin position="552"/>
        <end position="567"/>
    </location>
</feature>
<feature type="compositionally biased region" description="Low complexity" evidence="1">
    <location>
        <begin position="474"/>
        <end position="484"/>
    </location>
</feature>
<dbReference type="Proteomes" id="UP000541558">
    <property type="component" value="Unassembled WGS sequence"/>
</dbReference>
<dbReference type="Gene3D" id="2.60.120.650">
    <property type="entry name" value="Cupin"/>
    <property type="match status" value="1"/>
</dbReference>
<evidence type="ECO:0000256" key="1">
    <source>
        <dbReference type="SAM" id="MobiDB-lite"/>
    </source>
</evidence>
<protein>
    <recommendedName>
        <fullName evidence="2">JmjC domain-containing protein</fullName>
    </recommendedName>
</protein>